<feature type="domain" description="CARDB" evidence="1">
    <location>
        <begin position="399"/>
        <end position="441"/>
    </location>
</feature>
<proteinExistence type="predicted"/>
<evidence type="ECO:0000313" key="3">
    <source>
        <dbReference type="Proteomes" id="UP000183403"/>
    </source>
</evidence>
<dbReference type="AlphaFoldDB" id="A0A1J5TBG2"/>
<protein>
    <recommendedName>
        <fullName evidence="1">CARDB domain-containing protein</fullName>
    </recommendedName>
</protein>
<reference evidence="2 3" key="1">
    <citation type="submission" date="2016-08" db="EMBL/GenBank/DDBJ databases">
        <title>New Insights into Marine Group III Euryarchaeota, from dark to light.</title>
        <authorList>
            <person name="Haro-Moreno J.M."/>
            <person name="Rodriguez-Valera F."/>
            <person name="Lopez-Garcia P."/>
            <person name="Moreira D."/>
            <person name="Martin-Cuadrado A.B."/>
        </authorList>
    </citation>
    <scope>NUCLEOTIDE SEQUENCE [LARGE SCALE GENOMIC DNA]</scope>
    <source>
        <strain evidence="2">CG-Epi6</strain>
    </source>
</reference>
<organism evidence="2 3">
    <name type="scientific">Marine Group III euryarchaeote CG-Epi6</name>
    <dbReference type="NCBI Taxonomy" id="1889000"/>
    <lineage>
        <taxon>Archaea</taxon>
        <taxon>Methanobacteriati</taxon>
        <taxon>Thermoplasmatota</taxon>
        <taxon>Thermoplasmata</taxon>
        <taxon>Candidatus Thermoprofundales</taxon>
    </lineage>
</organism>
<dbReference type="InterPro" id="IPR013783">
    <property type="entry name" value="Ig-like_fold"/>
</dbReference>
<gene>
    <name evidence="2" type="ORF">BEU03_02030</name>
</gene>
<dbReference type="InterPro" id="IPR011635">
    <property type="entry name" value="CARDB"/>
</dbReference>
<evidence type="ECO:0000259" key="1">
    <source>
        <dbReference type="Pfam" id="PF07705"/>
    </source>
</evidence>
<dbReference type="EMBL" id="MIYV01000007">
    <property type="protein sequence ID" value="OIR13645.1"/>
    <property type="molecule type" value="Genomic_DNA"/>
</dbReference>
<dbReference type="Pfam" id="PF07705">
    <property type="entry name" value="CARDB"/>
    <property type="match status" value="1"/>
</dbReference>
<dbReference type="Gene3D" id="2.60.40.10">
    <property type="entry name" value="Immunoglobulins"/>
    <property type="match status" value="1"/>
</dbReference>
<accession>A0A1J5TBG2</accession>
<sequence length="503" mass="55217">MQMLRKSLVAMAFFSFLLLVQPSQAETSEDFNELDLFLYGDLDNGNGNVSTLAPVSDTDTQSDCPQEANRLSWPGQDRQWTSVGSWVVDLETPGSIASGEHMFTIWANSTQGTVEDVQFRISVTIGGGTADGQATSQSKTITDSSEEATKFEISFDLTNESFNQNPNDNDQLEVEIEYSGGDPGQNPVTGGQSTEQIVILTSSIDHPAGISEVMFNHFQADFPIISIEDSAERVAVSVMVWSAFGTSDINSNEWTLGVVGVSSGNQGYTADFNMKSMQNGSYKASFYWYYNEAQAISDTYSFYIQAKDIQNNHWKVFSEQELYLVIHGYEIDNVISPGNIQINNQTGISKVKAGNSFTIDITVSAEGDPLVAYNPIPVTVIWVSGGNEIVLYETAVFATPGASASTSFRYTFDTNGEYLIKVIIDRNNVVVESNENNNVAEFILVVAEPEKEDFVQSLVDEVTEGGTITLLVLVSVTSIVLAGYFATRGKEEPDFDWEEDDEF</sequence>
<name>A0A1J5TBG2_9ARCH</name>
<dbReference type="Proteomes" id="UP000183403">
    <property type="component" value="Unassembled WGS sequence"/>
</dbReference>
<comment type="caution">
    <text evidence="2">The sequence shown here is derived from an EMBL/GenBank/DDBJ whole genome shotgun (WGS) entry which is preliminary data.</text>
</comment>
<evidence type="ECO:0000313" key="2">
    <source>
        <dbReference type="EMBL" id="OIR13645.1"/>
    </source>
</evidence>